<feature type="compositionally biased region" description="Low complexity" evidence="1">
    <location>
        <begin position="1"/>
        <end position="19"/>
    </location>
</feature>
<keyword evidence="2" id="KW-0812">Transmembrane</keyword>
<evidence type="ECO:0000313" key="3">
    <source>
        <dbReference type="EMBL" id="GAA4796366.1"/>
    </source>
</evidence>
<evidence type="ECO:0000256" key="1">
    <source>
        <dbReference type="SAM" id="MobiDB-lite"/>
    </source>
</evidence>
<accession>A0ABP9BJI0</accession>
<evidence type="ECO:0000256" key="2">
    <source>
        <dbReference type="SAM" id="Phobius"/>
    </source>
</evidence>
<evidence type="ECO:0008006" key="5">
    <source>
        <dbReference type="Google" id="ProtNLM"/>
    </source>
</evidence>
<feature type="region of interest" description="Disordered" evidence="1">
    <location>
        <begin position="1"/>
        <end position="32"/>
    </location>
</feature>
<feature type="transmembrane region" description="Helical" evidence="2">
    <location>
        <begin position="44"/>
        <end position="63"/>
    </location>
</feature>
<keyword evidence="2" id="KW-1133">Transmembrane helix</keyword>
<comment type="caution">
    <text evidence="3">The sequence shown here is derived from an EMBL/GenBank/DDBJ whole genome shotgun (WGS) entry which is preliminary data.</text>
</comment>
<reference evidence="4" key="1">
    <citation type="journal article" date="2019" name="Int. J. Syst. Evol. Microbiol.">
        <title>The Global Catalogue of Microorganisms (GCM) 10K type strain sequencing project: providing services to taxonomists for standard genome sequencing and annotation.</title>
        <authorList>
            <consortium name="The Broad Institute Genomics Platform"/>
            <consortium name="The Broad Institute Genome Sequencing Center for Infectious Disease"/>
            <person name="Wu L."/>
            <person name="Ma J."/>
        </authorList>
    </citation>
    <scope>NUCLEOTIDE SEQUENCE [LARGE SCALE GENOMIC DNA]</scope>
    <source>
        <strain evidence="4">JCM 18081</strain>
    </source>
</reference>
<feature type="transmembrane region" description="Helical" evidence="2">
    <location>
        <begin position="130"/>
        <end position="150"/>
    </location>
</feature>
<protein>
    <recommendedName>
        <fullName evidence="5">Integral membrane protein</fullName>
    </recommendedName>
</protein>
<proteinExistence type="predicted"/>
<feature type="transmembrane region" description="Helical" evidence="2">
    <location>
        <begin position="75"/>
        <end position="98"/>
    </location>
</feature>
<dbReference type="Proteomes" id="UP001501265">
    <property type="component" value="Unassembled WGS sequence"/>
</dbReference>
<dbReference type="EMBL" id="BAABIG010000022">
    <property type="protein sequence ID" value="GAA4796366.1"/>
    <property type="molecule type" value="Genomic_DNA"/>
</dbReference>
<sequence length="169" mass="17445">MAQAASASTGTTRTGARTGPADRRGGASGPGGAVPDVFGPRAHLAGKVALTVVLGLLFGFWAAANRRDGGPITGWNALFGWLAALAFIVVFTAVGLLASKLPRERRALLWAVFAGIATGFLISQSPHVSLLRSVIPALATAVGVFAVLFYRSYASEAGAETETEGHRRI</sequence>
<keyword evidence="4" id="KW-1185">Reference proteome</keyword>
<feature type="transmembrane region" description="Helical" evidence="2">
    <location>
        <begin position="107"/>
        <end position="124"/>
    </location>
</feature>
<organism evidence="3 4">
    <name type="scientific">Streptomyces ziwulingensis</name>
    <dbReference type="NCBI Taxonomy" id="1045501"/>
    <lineage>
        <taxon>Bacteria</taxon>
        <taxon>Bacillati</taxon>
        <taxon>Actinomycetota</taxon>
        <taxon>Actinomycetes</taxon>
        <taxon>Kitasatosporales</taxon>
        <taxon>Streptomycetaceae</taxon>
        <taxon>Streptomyces</taxon>
    </lineage>
</organism>
<gene>
    <name evidence="3" type="ORF">GCM10023220_24030</name>
</gene>
<name>A0ABP9BJI0_9ACTN</name>
<keyword evidence="2" id="KW-0472">Membrane</keyword>
<dbReference type="RefSeq" id="WP_345619369.1">
    <property type="nucleotide sequence ID" value="NZ_BAABIG010000022.1"/>
</dbReference>
<evidence type="ECO:0000313" key="4">
    <source>
        <dbReference type="Proteomes" id="UP001501265"/>
    </source>
</evidence>